<dbReference type="EMBL" id="CP020477">
    <property type="protein sequence ID" value="ARM76867.1"/>
    <property type="molecule type" value="Genomic_DNA"/>
</dbReference>
<protein>
    <recommendedName>
        <fullName evidence="1">UPF0033 domain-containing protein</fullName>
    </recommendedName>
</protein>
<sequence length="74" mass="8709">MKSTIDLLGLCCAVPQMIVYSKLKKMKDGDILEVIVERNSSQERDIVDLFQYFKINTELKHLDEDRVMYIVKKE</sequence>
<dbReference type="Pfam" id="PF01206">
    <property type="entry name" value="TusA"/>
    <property type="match status" value="1"/>
</dbReference>
<dbReference type="InterPro" id="IPR036868">
    <property type="entry name" value="TusA-like_sf"/>
</dbReference>
<name>A0A1W6K2Z6_9CREN</name>
<dbReference type="STRING" id="282676.B6F84_13110"/>
<feature type="domain" description="UPF0033" evidence="1">
    <location>
        <begin position="4"/>
        <end position="71"/>
    </location>
</feature>
<reference evidence="2 3" key="1">
    <citation type="submission" date="2017-03" db="EMBL/GenBank/DDBJ databases">
        <title>Sulfur activation and transportation mechanism of thermophilic Archaea Acidianus manzaensis YN-25.</title>
        <authorList>
            <person name="Ma Y."/>
            <person name="Yang Y."/>
            <person name="Xia J."/>
        </authorList>
    </citation>
    <scope>NUCLEOTIDE SEQUENCE [LARGE SCALE GENOMIC DNA]</scope>
    <source>
        <strain evidence="2 3">YN-25</strain>
    </source>
</reference>
<evidence type="ECO:0000313" key="2">
    <source>
        <dbReference type="EMBL" id="ARM76867.1"/>
    </source>
</evidence>
<organism evidence="2 3">
    <name type="scientific">Acidianus manzaensis</name>
    <dbReference type="NCBI Taxonomy" id="282676"/>
    <lineage>
        <taxon>Archaea</taxon>
        <taxon>Thermoproteota</taxon>
        <taxon>Thermoprotei</taxon>
        <taxon>Sulfolobales</taxon>
        <taxon>Sulfolobaceae</taxon>
        <taxon>Acidianus</taxon>
    </lineage>
</organism>
<dbReference type="OrthoDB" id="43768at2157"/>
<dbReference type="InterPro" id="IPR001455">
    <property type="entry name" value="TusA-like"/>
</dbReference>
<accession>A0A1W6K2Z6</accession>
<proteinExistence type="predicted"/>
<dbReference type="AlphaFoldDB" id="A0A1W6K2Z6"/>
<dbReference type="RefSeq" id="WP_148692661.1">
    <property type="nucleotide sequence ID" value="NZ_CP020477.1"/>
</dbReference>
<dbReference type="SUPFAM" id="SSF64307">
    <property type="entry name" value="SirA-like"/>
    <property type="match status" value="1"/>
</dbReference>
<dbReference type="Gene3D" id="3.30.110.40">
    <property type="entry name" value="TusA-like domain"/>
    <property type="match status" value="1"/>
</dbReference>
<dbReference type="KEGG" id="aman:B6F84_13110"/>
<dbReference type="Proteomes" id="UP000193404">
    <property type="component" value="Chromosome"/>
</dbReference>
<evidence type="ECO:0000259" key="1">
    <source>
        <dbReference type="Pfam" id="PF01206"/>
    </source>
</evidence>
<dbReference type="GeneID" id="41591878"/>
<keyword evidence="3" id="KW-1185">Reference proteome</keyword>
<gene>
    <name evidence="2" type="ORF">B6F84_13110</name>
</gene>
<evidence type="ECO:0000313" key="3">
    <source>
        <dbReference type="Proteomes" id="UP000193404"/>
    </source>
</evidence>